<sequence length="86" mass="10412">MKQLDLTFFKLGHHLLQASEECHYYRFQLAENPLQASNYGEIFMPKEAEKPSRIIFYDEHHQTEQLDETPSWFMDCFNILKRSYHV</sequence>
<organism evidence="1 2">
    <name type="scientific">Kurthia gibsonii</name>
    <dbReference type="NCBI Taxonomy" id="33946"/>
    <lineage>
        <taxon>Bacteria</taxon>
        <taxon>Bacillati</taxon>
        <taxon>Bacillota</taxon>
        <taxon>Bacilli</taxon>
        <taxon>Bacillales</taxon>
        <taxon>Caryophanaceae</taxon>
        <taxon>Kurthia</taxon>
    </lineage>
</organism>
<dbReference type="RefSeq" id="WP_068451525.1">
    <property type="nucleotide sequence ID" value="NZ_CP147847.1"/>
</dbReference>
<dbReference type="EMBL" id="JBCEWA010000005">
    <property type="protein sequence ID" value="MEL5988430.1"/>
    <property type="molecule type" value="Genomic_DNA"/>
</dbReference>
<dbReference type="Proteomes" id="UP001398420">
    <property type="component" value="Unassembled WGS sequence"/>
</dbReference>
<evidence type="ECO:0000313" key="1">
    <source>
        <dbReference type="EMBL" id="MEL5988430.1"/>
    </source>
</evidence>
<evidence type="ECO:0000313" key="2">
    <source>
        <dbReference type="Proteomes" id="UP001398420"/>
    </source>
</evidence>
<reference evidence="1 2" key="1">
    <citation type="submission" date="2024-04" db="EMBL/GenBank/DDBJ databases">
        <authorList>
            <person name="Wu Y.S."/>
            <person name="Zhang L."/>
        </authorList>
    </citation>
    <scope>NUCLEOTIDE SEQUENCE [LARGE SCALE GENOMIC DNA]</scope>
    <source>
        <strain evidence="1 2">KG-01</strain>
    </source>
</reference>
<proteinExistence type="predicted"/>
<name>A0ABU9LK82_9BACL</name>
<protein>
    <submittedName>
        <fullName evidence="1">Uncharacterized protein</fullName>
    </submittedName>
</protein>
<comment type="caution">
    <text evidence="1">The sequence shown here is derived from an EMBL/GenBank/DDBJ whole genome shotgun (WGS) entry which is preliminary data.</text>
</comment>
<accession>A0ABU9LK82</accession>
<keyword evidence="2" id="KW-1185">Reference proteome</keyword>
<gene>
    <name evidence="1" type="ORF">AAF454_08415</name>
</gene>